<accession>A0A136JBG6</accession>
<protein>
    <recommendedName>
        <fullName evidence="3">Methyltransferase-domain-containing protein</fullName>
    </recommendedName>
</protein>
<evidence type="ECO:0000313" key="1">
    <source>
        <dbReference type="EMBL" id="KXJ94388.1"/>
    </source>
</evidence>
<organism evidence="1 2">
    <name type="scientific">Microdochium bolleyi</name>
    <dbReference type="NCBI Taxonomy" id="196109"/>
    <lineage>
        <taxon>Eukaryota</taxon>
        <taxon>Fungi</taxon>
        <taxon>Dikarya</taxon>
        <taxon>Ascomycota</taxon>
        <taxon>Pezizomycotina</taxon>
        <taxon>Sordariomycetes</taxon>
        <taxon>Xylariomycetidae</taxon>
        <taxon>Xylariales</taxon>
        <taxon>Microdochiaceae</taxon>
        <taxon>Microdochium</taxon>
    </lineage>
</organism>
<proteinExistence type="predicted"/>
<dbReference type="Proteomes" id="UP000070501">
    <property type="component" value="Unassembled WGS sequence"/>
</dbReference>
<dbReference type="InterPro" id="IPR029063">
    <property type="entry name" value="SAM-dependent_MTases_sf"/>
</dbReference>
<feature type="non-terminal residue" evidence="1">
    <location>
        <position position="181"/>
    </location>
</feature>
<dbReference type="Gene3D" id="3.40.50.150">
    <property type="entry name" value="Vaccinia Virus protein VP39"/>
    <property type="match status" value="1"/>
</dbReference>
<dbReference type="AlphaFoldDB" id="A0A136JBG6"/>
<dbReference type="GO" id="GO:0008757">
    <property type="term" value="F:S-adenosylmethionine-dependent methyltransferase activity"/>
    <property type="evidence" value="ECO:0007669"/>
    <property type="project" value="UniProtKB-ARBA"/>
</dbReference>
<dbReference type="Pfam" id="PF10294">
    <property type="entry name" value="Methyltransf_16"/>
    <property type="match status" value="1"/>
</dbReference>
<reference evidence="2" key="1">
    <citation type="submission" date="2016-02" db="EMBL/GenBank/DDBJ databases">
        <title>Draft genome sequence of Microdochium bolleyi, a fungal endophyte of beachgrass.</title>
        <authorList>
            <consortium name="DOE Joint Genome Institute"/>
            <person name="David A.S."/>
            <person name="May G."/>
            <person name="Haridas S."/>
            <person name="Lim J."/>
            <person name="Wang M."/>
            <person name="Labutti K."/>
            <person name="Lipzen A."/>
            <person name="Barry K."/>
            <person name="Grigoriev I.V."/>
        </authorList>
    </citation>
    <scope>NUCLEOTIDE SEQUENCE [LARGE SCALE GENOMIC DNA]</scope>
    <source>
        <strain evidence="2">J235TASD1</strain>
    </source>
</reference>
<gene>
    <name evidence="1" type="ORF">Micbo1qcDRAFT_159534</name>
</gene>
<keyword evidence="2" id="KW-1185">Reference proteome</keyword>
<dbReference type="InParanoid" id="A0A136JBG6"/>
<dbReference type="STRING" id="196109.A0A136JBG6"/>
<sequence>MPNILNGASVELAKSYVLMTDLAEAQERACANIDRCQSNPSWSGPASRLEYENLDWQDGSVGSFGAKAGARIWDLVVLSDCTYNVDVFPLLVTTLSAIHAQNCNLVEAGFQDSSKFATKVLMSTKPRHDSERALFERLAAQGWVHHLESSIPMLKMNEEDEAVEIYSITKCGPASKADASA</sequence>
<dbReference type="EMBL" id="KQ964247">
    <property type="protein sequence ID" value="KXJ94388.1"/>
    <property type="molecule type" value="Genomic_DNA"/>
</dbReference>
<evidence type="ECO:0000313" key="2">
    <source>
        <dbReference type="Proteomes" id="UP000070501"/>
    </source>
</evidence>
<dbReference type="InterPro" id="IPR019410">
    <property type="entry name" value="Methyltransf_16"/>
</dbReference>
<dbReference type="OrthoDB" id="413520at2759"/>
<evidence type="ECO:0008006" key="3">
    <source>
        <dbReference type="Google" id="ProtNLM"/>
    </source>
</evidence>
<name>A0A136JBG6_9PEZI</name>